<accession>A0A420ITE4</accession>
<sequence>MAAFPLMKWDTQGFGPNRRATLGPDYNEKQLQHVKDQVKKFEIKGTRTQHLDCKQRKLMKSKNLTTHQTPYLICVSYIERQNEAGLVKRVLGENVNKRVWAISYLFDEVDVKSAEELFPSAIFTSTSIFSTHETSELKRFFKKIKVITPNRQRLASVLLLHM</sequence>
<evidence type="ECO:0000313" key="1">
    <source>
        <dbReference type="EMBL" id="RKF77775.1"/>
    </source>
</evidence>
<organism evidence="1 2">
    <name type="scientific">Golovinomyces cichoracearum</name>
    <dbReference type="NCBI Taxonomy" id="62708"/>
    <lineage>
        <taxon>Eukaryota</taxon>
        <taxon>Fungi</taxon>
        <taxon>Dikarya</taxon>
        <taxon>Ascomycota</taxon>
        <taxon>Pezizomycotina</taxon>
        <taxon>Leotiomycetes</taxon>
        <taxon>Erysiphales</taxon>
        <taxon>Erysiphaceae</taxon>
        <taxon>Golovinomyces</taxon>
    </lineage>
</organism>
<reference evidence="1 2" key="1">
    <citation type="journal article" date="2018" name="BMC Genomics">
        <title>Comparative genome analyses reveal sequence features reflecting distinct modes of host-adaptation between dicot and monocot powdery mildew.</title>
        <authorList>
            <person name="Wu Y."/>
            <person name="Ma X."/>
            <person name="Pan Z."/>
            <person name="Kale S.D."/>
            <person name="Song Y."/>
            <person name="King H."/>
            <person name="Zhang Q."/>
            <person name="Presley C."/>
            <person name="Deng X."/>
            <person name="Wei C.I."/>
            <person name="Xiao S."/>
        </authorList>
    </citation>
    <scope>NUCLEOTIDE SEQUENCE [LARGE SCALE GENOMIC DNA]</scope>
    <source>
        <strain evidence="1">UMSG1</strain>
    </source>
</reference>
<protein>
    <submittedName>
        <fullName evidence="1">Uncharacterized protein</fullName>
    </submittedName>
</protein>
<gene>
    <name evidence="1" type="ORF">GcM1_216011</name>
</gene>
<dbReference type="EMBL" id="MCBS01021681">
    <property type="protein sequence ID" value="RKF77775.1"/>
    <property type="molecule type" value="Genomic_DNA"/>
</dbReference>
<dbReference type="AlphaFoldDB" id="A0A420ITE4"/>
<evidence type="ECO:0000313" key="2">
    <source>
        <dbReference type="Proteomes" id="UP000285326"/>
    </source>
</evidence>
<name>A0A420ITE4_9PEZI</name>
<dbReference type="Proteomes" id="UP000285326">
    <property type="component" value="Unassembled WGS sequence"/>
</dbReference>
<comment type="caution">
    <text evidence="1">The sequence shown here is derived from an EMBL/GenBank/DDBJ whole genome shotgun (WGS) entry which is preliminary data.</text>
</comment>
<proteinExistence type="predicted"/>